<feature type="modified residue" description="4-aspartylphosphate" evidence="2">
    <location>
        <position position="52"/>
    </location>
</feature>
<dbReference type="PANTHER" id="PTHR44591:SF20">
    <property type="entry name" value="PROTEIN PILH"/>
    <property type="match status" value="1"/>
</dbReference>
<organism evidence="4 5">
    <name type="scientific">Endozoicomonas gorgoniicola</name>
    <dbReference type="NCBI Taxonomy" id="1234144"/>
    <lineage>
        <taxon>Bacteria</taxon>
        <taxon>Pseudomonadati</taxon>
        <taxon>Pseudomonadota</taxon>
        <taxon>Gammaproteobacteria</taxon>
        <taxon>Oceanospirillales</taxon>
        <taxon>Endozoicomonadaceae</taxon>
        <taxon>Endozoicomonas</taxon>
    </lineage>
</organism>
<gene>
    <name evidence="4" type="ORF">NX722_16600</name>
</gene>
<evidence type="ECO:0000313" key="4">
    <source>
        <dbReference type="EMBL" id="MCW7554210.1"/>
    </source>
</evidence>
<reference evidence="4 5" key="1">
    <citation type="submission" date="2022-10" db="EMBL/GenBank/DDBJ databases">
        <title>High-quality genome sequences of two octocoral-associated bacteria, Endozoicomonas euniceicola EF212 and Endozoicomonas gorgoniicola PS125.</title>
        <authorList>
            <person name="Chiou Y.-J."/>
            <person name="Chen Y.-H."/>
        </authorList>
    </citation>
    <scope>NUCLEOTIDE SEQUENCE [LARGE SCALE GENOMIC DNA]</scope>
    <source>
        <strain evidence="4 5">PS125</strain>
    </source>
</reference>
<evidence type="ECO:0000256" key="2">
    <source>
        <dbReference type="PROSITE-ProRule" id="PRU00169"/>
    </source>
</evidence>
<dbReference type="RefSeq" id="WP_262563949.1">
    <property type="nucleotide sequence ID" value="NZ_JAPFCC010000001.1"/>
</dbReference>
<dbReference type="Pfam" id="PF00072">
    <property type="entry name" value="Response_reg"/>
    <property type="match status" value="1"/>
</dbReference>
<dbReference type="InterPro" id="IPR011006">
    <property type="entry name" value="CheY-like_superfamily"/>
</dbReference>
<dbReference type="PANTHER" id="PTHR44591">
    <property type="entry name" value="STRESS RESPONSE REGULATOR PROTEIN 1"/>
    <property type="match status" value="1"/>
</dbReference>
<evidence type="ECO:0000313" key="5">
    <source>
        <dbReference type="Proteomes" id="UP001209854"/>
    </source>
</evidence>
<sequence length="125" mass="14164">MRIGIVEDSTTERLALKNKLKKLDYRVIFEAADGSEGLIKSRKLLPDVVLMDVLMPEMNGYQCVRNMRQEKSLKDIPVIYITSKNSPVDREWGLRQGASGYLAKPVNDKELKVELEKVAGKLEQA</sequence>
<dbReference type="Gene3D" id="3.40.50.2300">
    <property type="match status" value="1"/>
</dbReference>
<name>A0ABT3MXV6_9GAMM</name>
<protein>
    <submittedName>
        <fullName evidence="4">Response regulator</fullName>
    </submittedName>
</protein>
<dbReference type="InterPro" id="IPR001789">
    <property type="entry name" value="Sig_transdc_resp-reg_receiver"/>
</dbReference>
<evidence type="ECO:0000256" key="1">
    <source>
        <dbReference type="ARBA" id="ARBA00022553"/>
    </source>
</evidence>
<evidence type="ECO:0000259" key="3">
    <source>
        <dbReference type="PROSITE" id="PS50110"/>
    </source>
</evidence>
<dbReference type="Proteomes" id="UP001209854">
    <property type="component" value="Unassembled WGS sequence"/>
</dbReference>
<dbReference type="SMART" id="SM00448">
    <property type="entry name" value="REC"/>
    <property type="match status" value="1"/>
</dbReference>
<feature type="domain" description="Response regulatory" evidence="3">
    <location>
        <begin position="2"/>
        <end position="119"/>
    </location>
</feature>
<accession>A0ABT3MXV6</accession>
<comment type="caution">
    <text evidence="4">The sequence shown here is derived from an EMBL/GenBank/DDBJ whole genome shotgun (WGS) entry which is preliminary data.</text>
</comment>
<dbReference type="EMBL" id="JAPFCC010000001">
    <property type="protein sequence ID" value="MCW7554210.1"/>
    <property type="molecule type" value="Genomic_DNA"/>
</dbReference>
<dbReference type="InterPro" id="IPR050595">
    <property type="entry name" value="Bact_response_regulator"/>
</dbReference>
<keyword evidence="1 2" id="KW-0597">Phosphoprotein</keyword>
<dbReference type="SUPFAM" id="SSF52172">
    <property type="entry name" value="CheY-like"/>
    <property type="match status" value="1"/>
</dbReference>
<keyword evidence="5" id="KW-1185">Reference proteome</keyword>
<dbReference type="PROSITE" id="PS50110">
    <property type="entry name" value="RESPONSE_REGULATORY"/>
    <property type="match status" value="1"/>
</dbReference>
<proteinExistence type="predicted"/>